<name>M0MQ75_9EURY</name>
<protein>
    <submittedName>
        <fullName evidence="1">Uncharacterized protein</fullName>
    </submittedName>
</protein>
<dbReference type="RefSeq" id="WP_006671128.1">
    <property type="nucleotide sequence ID" value="NZ_AOMA01000005.1"/>
</dbReference>
<comment type="caution">
    <text evidence="1">The sequence shown here is derived from an EMBL/GenBank/DDBJ whole genome shotgun (WGS) entry which is preliminary data.</text>
</comment>
<dbReference type="Proteomes" id="UP000011607">
    <property type="component" value="Unassembled WGS sequence"/>
</dbReference>
<proteinExistence type="predicted"/>
<evidence type="ECO:0000313" key="1">
    <source>
        <dbReference type="EMBL" id="EMA46894.1"/>
    </source>
</evidence>
<evidence type="ECO:0000313" key="2">
    <source>
        <dbReference type="Proteomes" id="UP000011607"/>
    </source>
</evidence>
<organism evidence="1 2">
    <name type="scientific">Halobiforma nitratireducens JCM 10879</name>
    <dbReference type="NCBI Taxonomy" id="1227454"/>
    <lineage>
        <taxon>Archaea</taxon>
        <taxon>Methanobacteriati</taxon>
        <taxon>Methanobacteriota</taxon>
        <taxon>Stenosarchaea group</taxon>
        <taxon>Halobacteria</taxon>
        <taxon>Halobacteriales</taxon>
        <taxon>Natrialbaceae</taxon>
        <taxon>Halobiforma</taxon>
    </lineage>
</organism>
<dbReference type="OrthoDB" id="181764at2157"/>
<dbReference type="STRING" id="1227454.C446_00774"/>
<dbReference type="EMBL" id="AOMA01000005">
    <property type="protein sequence ID" value="EMA46894.1"/>
    <property type="molecule type" value="Genomic_DNA"/>
</dbReference>
<reference evidence="1 2" key="1">
    <citation type="journal article" date="2014" name="PLoS Genet.">
        <title>Phylogenetically driven sequencing of extremely halophilic archaea reveals strategies for static and dynamic osmo-response.</title>
        <authorList>
            <person name="Becker E.A."/>
            <person name="Seitzer P.M."/>
            <person name="Tritt A."/>
            <person name="Larsen D."/>
            <person name="Krusor M."/>
            <person name="Yao A.I."/>
            <person name="Wu D."/>
            <person name="Madern D."/>
            <person name="Eisen J.A."/>
            <person name="Darling A.E."/>
            <person name="Facciotti M.T."/>
        </authorList>
    </citation>
    <scope>NUCLEOTIDE SEQUENCE [LARGE SCALE GENOMIC DNA]</scope>
    <source>
        <strain evidence="1 2">JCM 10879</strain>
    </source>
</reference>
<accession>M0MQ75</accession>
<keyword evidence="2" id="KW-1185">Reference proteome</keyword>
<gene>
    <name evidence="1" type="ORF">C446_00774</name>
</gene>
<dbReference type="AlphaFoldDB" id="M0MQ75"/>
<sequence>MERCTNLTIVALVVVLATTAGGTWVVFTYPTESTDSTIPHEGFAGIETDGGPHQVEGAIYTDGELFVAYDAVIDEDGNGILIEEYGGDQFTEEKRYGTDDAVYVMQRTDNVEFAESALADDEYELLDHEEEDGIYTIVQRNDEFESLHRDYVVSTERLLASNTFYTDYERVDTVTEDGEGFGVYEPDESWTIGDWGQGTRYTNVEGKAVVHNETLEMHELDVRFDATDASTYADYHLAADDDIGTIELVYAFEETEVDVDRPAWVEPYAEE</sequence>